<evidence type="ECO:0000313" key="2">
    <source>
        <dbReference type="Proteomes" id="UP000790580"/>
    </source>
</evidence>
<dbReference type="Proteomes" id="UP000790580">
    <property type="component" value="Unassembled WGS sequence"/>
</dbReference>
<comment type="caution">
    <text evidence="1">The sequence shown here is derived from an EMBL/GenBank/DDBJ whole genome shotgun (WGS) entry which is preliminary data.</text>
</comment>
<dbReference type="RefSeq" id="WP_088076774.1">
    <property type="nucleotide sequence ID" value="NZ_JAHQCR010000074.1"/>
</dbReference>
<dbReference type="EMBL" id="JAHQCR010000074">
    <property type="protein sequence ID" value="MBU9723272.1"/>
    <property type="molecule type" value="Genomic_DNA"/>
</dbReference>
<reference evidence="1 2" key="1">
    <citation type="submission" date="2021-06" db="EMBL/GenBank/DDBJ databases">
        <title>Bacillus sp. RD4P76, an endophyte from a halophyte.</title>
        <authorList>
            <person name="Sun J.-Q."/>
        </authorList>
    </citation>
    <scope>NUCLEOTIDE SEQUENCE [LARGE SCALE GENOMIC DNA]</scope>
    <source>
        <strain evidence="1 2">JCM 17098</strain>
    </source>
</reference>
<accession>A0ABS6JXF7</accession>
<keyword evidence="2" id="KW-1185">Reference proteome</keyword>
<proteinExistence type="predicted"/>
<protein>
    <submittedName>
        <fullName evidence="1">Uncharacterized protein</fullName>
    </submittedName>
</protein>
<sequence>MEMNEQYNRAITYPYMQKSNSFIYYDDTTLNIDRKLLIEIGSEKAHINEFLRKQGYPNFSQKNYTPVLAIGSNGAPEQLARKFKDKENTIIPVIKAKLYDFDVVYSAHITSYGAAPATLQVSQGTKVDLKVTYLTNELLEIMNKTESVGVNYDLVNLKNVKVEFENGHVLSTVYCYISNHGCLTINNECIPLTATRADNRKYESMTTQDVLKKINQVHGEGLGFKHFIHKLIVDKDFRDSITDKMKKSNSTHFEFKNI</sequence>
<evidence type="ECO:0000313" key="1">
    <source>
        <dbReference type="EMBL" id="MBU9723272.1"/>
    </source>
</evidence>
<gene>
    <name evidence="1" type="ORF">KS407_17790</name>
</gene>
<name>A0ABS6JXF7_9BACI</name>
<organism evidence="1 2">
    <name type="scientific">Evansella alkalicola</name>
    <dbReference type="NCBI Taxonomy" id="745819"/>
    <lineage>
        <taxon>Bacteria</taxon>
        <taxon>Bacillati</taxon>
        <taxon>Bacillota</taxon>
        <taxon>Bacilli</taxon>
        <taxon>Bacillales</taxon>
        <taxon>Bacillaceae</taxon>
        <taxon>Evansella</taxon>
    </lineage>
</organism>